<organism evidence="1 2">
    <name type="scientific">Popillia japonica</name>
    <name type="common">Japanese beetle</name>
    <dbReference type="NCBI Taxonomy" id="7064"/>
    <lineage>
        <taxon>Eukaryota</taxon>
        <taxon>Metazoa</taxon>
        <taxon>Ecdysozoa</taxon>
        <taxon>Arthropoda</taxon>
        <taxon>Hexapoda</taxon>
        <taxon>Insecta</taxon>
        <taxon>Pterygota</taxon>
        <taxon>Neoptera</taxon>
        <taxon>Endopterygota</taxon>
        <taxon>Coleoptera</taxon>
        <taxon>Polyphaga</taxon>
        <taxon>Scarabaeiformia</taxon>
        <taxon>Scarabaeidae</taxon>
        <taxon>Rutelinae</taxon>
        <taxon>Popillia</taxon>
    </lineage>
</organism>
<evidence type="ECO:0000313" key="2">
    <source>
        <dbReference type="Proteomes" id="UP001458880"/>
    </source>
</evidence>
<keyword evidence="2" id="KW-1185">Reference proteome</keyword>
<name>A0AAW1LAI9_POPJA</name>
<proteinExistence type="predicted"/>
<dbReference type="Proteomes" id="UP001458880">
    <property type="component" value="Unassembled WGS sequence"/>
</dbReference>
<gene>
    <name evidence="1" type="ORF">QE152_g14038</name>
</gene>
<reference evidence="1 2" key="1">
    <citation type="journal article" date="2024" name="BMC Genomics">
        <title>De novo assembly and annotation of Popillia japonica's genome with initial clues to its potential as an invasive pest.</title>
        <authorList>
            <person name="Cucini C."/>
            <person name="Boschi S."/>
            <person name="Funari R."/>
            <person name="Cardaioli E."/>
            <person name="Iannotti N."/>
            <person name="Marturano G."/>
            <person name="Paoli F."/>
            <person name="Bruttini M."/>
            <person name="Carapelli A."/>
            <person name="Frati F."/>
            <person name="Nardi F."/>
        </authorList>
    </citation>
    <scope>NUCLEOTIDE SEQUENCE [LARGE SCALE GENOMIC DNA]</scope>
    <source>
        <strain evidence="1">DMR45628</strain>
    </source>
</reference>
<dbReference type="AlphaFoldDB" id="A0AAW1LAI9"/>
<protein>
    <submittedName>
        <fullName evidence="1">Uncharacterized protein</fullName>
    </submittedName>
</protein>
<evidence type="ECO:0000313" key="1">
    <source>
        <dbReference type="EMBL" id="KAK9730998.1"/>
    </source>
</evidence>
<comment type="caution">
    <text evidence="1">The sequence shown here is derived from an EMBL/GenBank/DDBJ whole genome shotgun (WGS) entry which is preliminary data.</text>
</comment>
<dbReference type="EMBL" id="JASPKY010000139">
    <property type="protein sequence ID" value="KAK9730998.1"/>
    <property type="molecule type" value="Genomic_DNA"/>
</dbReference>
<accession>A0AAW1LAI9</accession>
<sequence>MIRDIRSFKGADADSDHMLVIANMSLRKIEGKLKKTVSIKWKVQELNTEETRRKYEEQLNQHLIKRIVSFLLIDIEAEWININESVIEFAESVLGRKSIKRTKPG</sequence>